<keyword evidence="10" id="KW-1133">Transmembrane helix</keyword>
<dbReference type="Proteomes" id="UP001620626">
    <property type="component" value="Unassembled WGS sequence"/>
</dbReference>
<feature type="compositionally biased region" description="Low complexity" evidence="13">
    <location>
        <begin position="352"/>
        <end position="362"/>
    </location>
</feature>
<sequence length="533" mass="59965">MMVPAWYDGLTFPLPVHHQPQLAFLPPPLLLPSQVPQMPFVINPFLNPMSMPSQFSHLPLMNQFPHPLTGPFPHPVFVQTPIPAASPFPTGITLTRRQHFERIATDVHSQGVLQQQQQQQQQPIPMNNEGTDRNAGARPFLEQFYQDGTTTIDFFVFDWQIGSYIPGLTLKVLEFDYAERVPFRNGTTAPGINILLENEQHLRVHICAREARATQLSNTLLVGGTYRFMHLNVRPKRDFGQSVNYSLAFNFGSSVHLIQCERPVFSICLSKPLPPSYQQQGGPISHNQQTMQGGEPTMPIRQAEQHPPTLLPQTINVQQQQQQQQSVPSPLNERQQSVQPTQGEHPQPHQPAPNVVQPQQQQPNHQFLALDHDNDDQLLNQIFLNPQISSSASSSRRRNNTNAGRGRGRGRGRGGGGGGARHRANVRQQHQSESILSSQSQTVQVLSPSELQHGQGLTREQCDNILPNLEVNEAMVRNDERCVICQMGFDLGSLNATELPCKHLYHLSCARDWLMHQNRCAICMRRFVLDSDA</sequence>
<keyword evidence="11" id="KW-0472">Membrane</keyword>
<evidence type="ECO:0000256" key="12">
    <source>
        <dbReference type="PROSITE-ProRule" id="PRU00175"/>
    </source>
</evidence>
<evidence type="ECO:0000256" key="6">
    <source>
        <dbReference type="ARBA" id="ARBA00022723"/>
    </source>
</evidence>
<evidence type="ECO:0000256" key="9">
    <source>
        <dbReference type="ARBA" id="ARBA00022833"/>
    </source>
</evidence>
<feature type="compositionally biased region" description="Low complexity" evidence="13">
    <location>
        <begin position="389"/>
        <end position="404"/>
    </location>
</feature>
<evidence type="ECO:0000313" key="16">
    <source>
        <dbReference type="Proteomes" id="UP001620626"/>
    </source>
</evidence>
<keyword evidence="4" id="KW-0808">Transferase</keyword>
<keyword evidence="16" id="KW-1185">Reference proteome</keyword>
<feature type="region of interest" description="Disordered" evidence="13">
    <location>
        <begin position="316"/>
        <end position="362"/>
    </location>
</feature>
<evidence type="ECO:0000256" key="7">
    <source>
        <dbReference type="ARBA" id="ARBA00022771"/>
    </source>
</evidence>
<evidence type="ECO:0000313" key="15">
    <source>
        <dbReference type="EMBL" id="KAL3124011.1"/>
    </source>
</evidence>
<keyword evidence="6" id="KW-0479">Metal-binding</keyword>
<feature type="compositionally biased region" description="Polar residues" evidence="13">
    <location>
        <begin position="326"/>
        <end position="344"/>
    </location>
</feature>
<evidence type="ECO:0000259" key="14">
    <source>
        <dbReference type="PROSITE" id="PS50089"/>
    </source>
</evidence>
<keyword evidence="8" id="KW-0833">Ubl conjugation pathway</keyword>
<dbReference type="EC" id="2.3.2.27" evidence="3"/>
<evidence type="ECO:0000256" key="11">
    <source>
        <dbReference type="ARBA" id="ARBA00023136"/>
    </source>
</evidence>
<feature type="region of interest" description="Disordered" evidence="13">
    <location>
        <begin position="385"/>
        <end position="443"/>
    </location>
</feature>
<keyword evidence="7 12" id="KW-0863">Zinc-finger</keyword>
<feature type="compositionally biased region" description="Low complexity" evidence="13">
    <location>
        <begin position="434"/>
        <end position="443"/>
    </location>
</feature>
<keyword evidence="5" id="KW-0812">Transmembrane</keyword>
<evidence type="ECO:0000256" key="1">
    <source>
        <dbReference type="ARBA" id="ARBA00000900"/>
    </source>
</evidence>
<protein>
    <recommendedName>
        <fullName evidence="3">RING-type E3 ubiquitin transferase</fullName>
        <ecNumber evidence="3">2.3.2.27</ecNumber>
    </recommendedName>
</protein>
<dbReference type="Pfam" id="PF13639">
    <property type="entry name" value="zf-RING_2"/>
    <property type="match status" value="1"/>
</dbReference>
<comment type="subcellular location">
    <subcellularLocation>
        <location evidence="2">Membrane</location>
        <topology evidence="2">Multi-pass membrane protein</topology>
    </subcellularLocation>
</comment>
<keyword evidence="9" id="KW-0862">Zinc</keyword>
<evidence type="ECO:0000256" key="10">
    <source>
        <dbReference type="ARBA" id="ARBA00022989"/>
    </source>
</evidence>
<dbReference type="InterPro" id="IPR013083">
    <property type="entry name" value="Znf_RING/FYVE/PHD"/>
</dbReference>
<dbReference type="AlphaFoldDB" id="A0ABD2M939"/>
<dbReference type="PANTHER" id="PTHR45977:SF4">
    <property type="entry name" value="RING-TYPE DOMAIN-CONTAINING PROTEIN"/>
    <property type="match status" value="1"/>
</dbReference>
<dbReference type="PROSITE" id="PS50089">
    <property type="entry name" value="ZF_RING_2"/>
    <property type="match status" value="1"/>
</dbReference>
<feature type="domain" description="RING-type" evidence="14">
    <location>
        <begin position="482"/>
        <end position="523"/>
    </location>
</feature>
<feature type="region of interest" description="Disordered" evidence="13">
    <location>
        <begin position="276"/>
        <end position="302"/>
    </location>
</feature>
<reference evidence="15 16" key="1">
    <citation type="submission" date="2024-10" db="EMBL/GenBank/DDBJ databases">
        <authorList>
            <person name="Kim D."/>
        </authorList>
    </citation>
    <scope>NUCLEOTIDE SEQUENCE [LARGE SCALE GENOMIC DNA]</scope>
    <source>
        <strain evidence="15">BH-2024</strain>
    </source>
</reference>
<evidence type="ECO:0000256" key="2">
    <source>
        <dbReference type="ARBA" id="ARBA00004141"/>
    </source>
</evidence>
<dbReference type="InterPro" id="IPR001841">
    <property type="entry name" value="Znf_RING"/>
</dbReference>
<dbReference type="GO" id="GO:0016020">
    <property type="term" value="C:membrane"/>
    <property type="evidence" value="ECO:0007669"/>
    <property type="project" value="UniProtKB-SubCell"/>
</dbReference>
<proteinExistence type="predicted"/>
<feature type="compositionally biased region" description="Polar residues" evidence="13">
    <location>
        <begin position="276"/>
        <end position="292"/>
    </location>
</feature>
<accession>A0ABD2M939</accession>
<evidence type="ECO:0000256" key="3">
    <source>
        <dbReference type="ARBA" id="ARBA00012483"/>
    </source>
</evidence>
<dbReference type="Gene3D" id="3.30.40.10">
    <property type="entry name" value="Zinc/RING finger domain, C3HC4 (zinc finger)"/>
    <property type="match status" value="1"/>
</dbReference>
<dbReference type="PANTHER" id="PTHR45977">
    <property type="entry name" value="TARGET OF ERK KINASE MPK-1"/>
    <property type="match status" value="1"/>
</dbReference>
<organism evidence="15 16">
    <name type="scientific">Heterodera trifolii</name>
    <dbReference type="NCBI Taxonomy" id="157864"/>
    <lineage>
        <taxon>Eukaryota</taxon>
        <taxon>Metazoa</taxon>
        <taxon>Ecdysozoa</taxon>
        <taxon>Nematoda</taxon>
        <taxon>Chromadorea</taxon>
        <taxon>Rhabditida</taxon>
        <taxon>Tylenchina</taxon>
        <taxon>Tylenchomorpha</taxon>
        <taxon>Tylenchoidea</taxon>
        <taxon>Heteroderidae</taxon>
        <taxon>Heteroderinae</taxon>
        <taxon>Heterodera</taxon>
    </lineage>
</organism>
<evidence type="ECO:0000256" key="13">
    <source>
        <dbReference type="SAM" id="MobiDB-lite"/>
    </source>
</evidence>
<dbReference type="GO" id="GO:0008270">
    <property type="term" value="F:zinc ion binding"/>
    <property type="evidence" value="ECO:0007669"/>
    <property type="project" value="UniProtKB-KW"/>
</dbReference>
<evidence type="ECO:0000256" key="5">
    <source>
        <dbReference type="ARBA" id="ARBA00022692"/>
    </source>
</evidence>
<evidence type="ECO:0000256" key="8">
    <source>
        <dbReference type="ARBA" id="ARBA00022786"/>
    </source>
</evidence>
<dbReference type="SMART" id="SM00184">
    <property type="entry name" value="RING"/>
    <property type="match status" value="1"/>
</dbReference>
<comment type="catalytic activity">
    <reaction evidence="1">
        <text>S-ubiquitinyl-[E2 ubiquitin-conjugating enzyme]-L-cysteine + [acceptor protein]-L-lysine = [E2 ubiquitin-conjugating enzyme]-L-cysteine + N(6)-ubiquitinyl-[acceptor protein]-L-lysine.</text>
        <dbReference type="EC" id="2.3.2.27"/>
    </reaction>
</comment>
<dbReference type="SUPFAM" id="SSF57850">
    <property type="entry name" value="RING/U-box"/>
    <property type="match status" value="1"/>
</dbReference>
<dbReference type="EMBL" id="JBICBT010000081">
    <property type="protein sequence ID" value="KAL3124011.1"/>
    <property type="molecule type" value="Genomic_DNA"/>
</dbReference>
<gene>
    <name evidence="15" type="ORF">niasHT_003718</name>
</gene>
<dbReference type="GO" id="GO:0061630">
    <property type="term" value="F:ubiquitin protein ligase activity"/>
    <property type="evidence" value="ECO:0007669"/>
    <property type="project" value="UniProtKB-EC"/>
</dbReference>
<evidence type="ECO:0000256" key="4">
    <source>
        <dbReference type="ARBA" id="ARBA00022679"/>
    </source>
</evidence>
<name>A0ABD2M939_9BILA</name>
<comment type="caution">
    <text evidence="15">The sequence shown here is derived from an EMBL/GenBank/DDBJ whole genome shotgun (WGS) entry which is preliminary data.</text>
</comment>